<dbReference type="Pfam" id="PF21904">
    <property type="entry name" value="CAND6-7_N"/>
    <property type="match status" value="1"/>
</dbReference>
<comment type="subcellular location">
    <subcellularLocation>
        <location evidence="1">Membrane</location>
        <topology evidence="1">Multi-pass membrane protein</topology>
    </subcellularLocation>
</comment>
<feature type="transmembrane region" description="Helical" evidence="6">
    <location>
        <begin position="371"/>
        <end position="390"/>
    </location>
</feature>
<feature type="transmembrane region" description="Helical" evidence="6">
    <location>
        <begin position="293"/>
        <end position="315"/>
    </location>
</feature>
<feature type="transmembrane region" description="Helical" evidence="6">
    <location>
        <begin position="229"/>
        <end position="251"/>
    </location>
</feature>
<feature type="transmembrane region" description="Helical" evidence="6">
    <location>
        <begin position="263"/>
        <end position="281"/>
    </location>
</feature>
<sequence length="419" mass="47645">MVVLVVGWASEAQGYIHDISIDNDDRNHFFITNFGFLQGGYFSIEIFEFKVNGEDLKEVDSPDSDFGFYVKISSTDQSQILDESHQCTLKLPTKSKELKWNITSKDTWEVETEEDGLYNFFFVNCANTPISFKIKVTEFNVIGGKQVYLPIGIDNLPTIYAVFTVLFLIATLVWIIGAMRGKETLVNRVHYIMTLLLFFKILALFSRAIEFHFLKATGNAEGWNIPYYVFAFCKGIVLFSAVALIGMGYTFFKYYLSDRDSKILLVVLPLQVLANVANIISTEGSWGSVSWRTWTTIFQIVDIACCVAVVVPIALSIKHLKEAAATDGKAAKNVEKLTLFRQFYLIVLAYIYFTRIVVVFTKLAVPFHVEWINYVLEEGASLAFYIIIGYKFRPKKDSPYFETGTGENDENEIELNELT</sequence>
<reference evidence="9" key="1">
    <citation type="journal article" date="2020" name="J. Eukaryot. Microbiol.">
        <title>De novo Sequencing, Assembly and Annotation of the Transcriptome for the Free-Living Testate Amoeba Arcella intermedia.</title>
        <authorList>
            <person name="Ribeiro G.M."/>
            <person name="Porfirio-Sousa A.L."/>
            <person name="Maurer-Alcala X.X."/>
            <person name="Katz L.A."/>
            <person name="Lahr D.J.G."/>
        </authorList>
    </citation>
    <scope>NUCLEOTIDE SEQUENCE</scope>
</reference>
<dbReference type="PANTHER" id="PTHR21229">
    <property type="entry name" value="LUNG SEVEN TRANSMEMBRANE RECEPTOR"/>
    <property type="match status" value="1"/>
</dbReference>
<name>A0A6B2L5D2_9EUKA</name>
<evidence type="ECO:0000256" key="5">
    <source>
        <dbReference type="ARBA" id="ARBA00023136"/>
    </source>
</evidence>
<keyword evidence="4 6" id="KW-1133">Transmembrane helix</keyword>
<dbReference type="AlphaFoldDB" id="A0A6B2L5D2"/>
<evidence type="ECO:0000256" key="6">
    <source>
        <dbReference type="SAM" id="Phobius"/>
    </source>
</evidence>
<keyword evidence="2 6" id="KW-0812">Transmembrane</keyword>
<feature type="domain" description="CAND6/7 N-terminal" evidence="8">
    <location>
        <begin position="18"/>
        <end position="140"/>
    </location>
</feature>
<evidence type="ECO:0000313" key="9">
    <source>
        <dbReference type="EMBL" id="NDV32087.1"/>
    </source>
</evidence>
<evidence type="ECO:0000259" key="8">
    <source>
        <dbReference type="Pfam" id="PF21904"/>
    </source>
</evidence>
<dbReference type="GO" id="GO:0016020">
    <property type="term" value="C:membrane"/>
    <property type="evidence" value="ECO:0007669"/>
    <property type="project" value="UniProtKB-SubCell"/>
</dbReference>
<keyword evidence="3" id="KW-0732">Signal</keyword>
<accession>A0A6B2L5D2</accession>
<evidence type="ECO:0000256" key="3">
    <source>
        <dbReference type="ARBA" id="ARBA00022729"/>
    </source>
</evidence>
<dbReference type="GO" id="GO:0005794">
    <property type="term" value="C:Golgi apparatus"/>
    <property type="evidence" value="ECO:0007669"/>
    <property type="project" value="TreeGrafter"/>
</dbReference>
<evidence type="ECO:0000256" key="2">
    <source>
        <dbReference type="ARBA" id="ARBA00022692"/>
    </source>
</evidence>
<dbReference type="EMBL" id="GIBP01003118">
    <property type="protein sequence ID" value="NDV32087.1"/>
    <property type="molecule type" value="Transcribed_RNA"/>
</dbReference>
<evidence type="ECO:0008006" key="10">
    <source>
        <dbReference type="Google" id="ProtNLM"/>
    </source>
</evidence>
<dbReference type="InterPro" id="IPR053937">
    <property type="entry name" value="GOST_TM"/>
</dbReference>
<dbReference type="InterPro" id="IPR009637">
    <property type="entry name" value="GPR107/GPR108-like"/>
</dbReference>
<feature type="transmembrane region" description="Helical" evidence="6">
    <location>
        <begin position="189"/>
        <end position="209"/>
    </location>
</feature>
<organism evidence="9">
    <name type="scientific">Arcella intermedia</name>
    <dbReference type="NCBI Taxonomy" id="1963864"/>
    <lineage>
        <taxon>Eukaryota</taxon>
        <taxon>Amoebozoa</taxon>
        <taxon>Tubulinea</taxon>
        <taxon>Elardia</taxon>
        <taxon>Arcellinida</taxon>
        <taxon>Sphaerothecina</taxon>
        <taxon>Arcellidae</taxon>
        <taxon>Arcella</taxon>
    </lineage>
</organism>
<evidence type="ECO:0000256" key="4">
    <source>
        <dbReference type="ARBA" id="ARBA00022989"/>
    </source>
</evidence>
<feature type="domain" description="GOST seven transmembrane" evidence="7">
    <location>
        <begin position="156"/>
        <end position="398"/>
    </location>
</feature>
<feature type="transmembrane region" description="Helical" evidence="6">
    <location>
        <begin position="159"/>
        <end position="177"/>
    </location>
</feature>
<dbReference type="Pfam" id="PF06814">
    <property type="entry name" value="GOST_TM"/>
    <property type="match status" value="1"/>
</dbReference>
<feature type="transmembrane region" description="Helical" evidence="6">
    <location>
        <begin position="343"/>
        <end position="365"/>
    </location>
</feature>
<protein>
    <recommendedName>
        <fullName evidence="10">Intimal thickness related receptor IRP domain-containing protein</fullName>
    </recommendedName>
</protein>
<dbReference type="InterPro" id="IPR054103">
    <property type="entry name" value="CAND6-7_N"/>
</dbReference>
<evidence type="ECO:0000256" key="1">
    <source>
        <dbReference type="ARBA" id="ARBA00004141"/>
    </source>
</evidence>
<proteinExistence type="predicted"/>
<evidence type="ECO:0000259" key="7">
    <source>
        <dbReference type="Pfam" id="PF06814"/>
    </source>
</evidence>
<keyword evidence="5 6" id="KW-0472">Membrane</keyword>
<dbReference type="PANTHER" id="PTHR21229:SF2">
    <property type="entry name" value="RE59932P"/>
    <property type="match status" value="1"/>
</dbReference>